<feature type="compositionally biased region" description="Basic residues" evidence="1">
    <location>
        <begin position="131"/>
        <end position="145"/>
    </location>
</feature>
<sequence>AGKPARPAPKRRRAEKEKKASGPRPQAAKAKKCAKAAPKRRPKPGPEPRRKAEPRCEARPGKALVAVALPPASTSASRRKHLLERAHRLLGLLSREQRQRVIREELSQKQRLLLEEWIVQQPRSELPHPLPPKRRRRPARRRRSPPKPVVPVEIEACSSSSSASCESCSDEDGPCLAIED</sequence>
<evidence type="ECO:0000313" key="2">
    <source>
        <dbReference type="EMBL" id="CAE6937332.1"/>
    </source>
</evidence>
<evidence type="ECO:0000313" key="3">
    <source>
        <dbReference type="Proteomes" id="UP000604046"/>
    </source>
</evidence>
<feature type="region of interest" description="Disordered" evidence="1">
    <location>
        <begin position="1"/>
        <end position="80"/>
    </location>
</feature>
<feature type="compositionally biased region" description="Basic residues" evidence="1">
    <location>
        <begin position="29"/>
        <end position="43"/>
    </location>
</feature>
<evidence type="ECO:0000256" key="1">
    <source>
        <dbReference type="SAM" id="MobiDB-lite"/>
    </source>
</evidence>
<dbReference type="Proteomes" id="UP000604046">
    <property type="component" value="Unassembled WGS sequence"/>
</dbReference>
<feature type="non-terminal residue" evidence="2">
    <location>
        <position position="180"/>
    </location>
</feature>
<feature type="compositionally biased region" description="Low complexity" evidence="1">
    <location>
        <begin position="150"/>
        <end position="167"/>
    </location>
</feature>
<name>A0A812GZY4_9DINO</name>
<dbReference type="AlphaFoldDB" id="A0A812GZY4"/>
<dbReference type="EMBL" id="CAJNDS010000058">
    <property type="protein sequence ID" value="CAE6937332.1"/>
    <property type="molecule type" value="Genomic_DNA"/>
</dbReference>
<feature type="non-terminal residue" evidence="2">
    <location>
        <position position="1"/>
    </location>
</feature>
<proteinExistence type="predicted"/>
<feature type="region of interest" description="Disordered" evidence="1">
    <location>
        <begin position="120"/>
        <end position="180"/>
    </location>
</feature>
<keyword evidence="3" id="KW-1185">Reference proteome</keyword>
<gene>
    <name evidence="2" type="ORF">SNAT2548_LOCUS1072</name>
</gene>
<accession>A0A812GZY4</accession>
<protein>
    <submittedName>
        <fullName evidence="2">Uncharacterized protein</fullName>
    </submittedName>
</protein>
<comment type="caution">
    <text evidence="2">The sequence shown here is derived from an EMBL/GenBank/DDBJ whole genome shotgun (WGS) entry which is preliminary data.</text>
</comment>
<organism evidence="2 3">
    <name type="scientific">Symbiodinium natans</name>
    <dbReference type="NCBI Taxonomy" id="878477"/>
    <lineage>
        <taxon>Eukaryota</taxon>
        <taxon>Sar</taxon>
        <taxon>Alveolata</taxon>
        <taxon>Dinophyceae</taxon>
        <taxon>Suessiales</taxon>
        <taxon>Symbiodiniaceae</taxon>
        <taxon>Symbiodinium</taxon>
    </lineage>
</organism>
<reference evidence="2" key="1">
    <citation type="submission" date="2021-02" db="EMBL/GenBank/DDBJ databases">
        <authorList>
            <person name="Dougan E. K."/>
            <person name="Rhodes N."/>
            <person name="Thang M."/>
            <person name="Chan C."/>
        </authorList>
    </citation>
    <scope>NUCLEOTIDE SEQUENCE</scope>
</reference>
<feature type="compositionally biased region" description="Basic and acidic residues" evidence="1">
    <location>
        <begin position="44"/>
        <end position="60"/>
    </location>
</feature>
<feature type="compositionally biased region" description="Acidic residues" evidence="1">
    <location>
        <begin position="168"/>
        <end position="180"/>
    </location>
</feature>